<evidence type="ECO:0000256" key="2">
    <source>
        <dbReference type="SAM" id="Phobius"/>
    </source>
</evidence>
<reference evidence="4" key="1">
    <citation type="journal article" date="2014" name="Int. J. Syst. Evol. Microbiol.">
        <title>Complete genome sequence of Corynebacterium casei LMG S-19264T (=DSM 44701T), isolated from a smear-ripened cheese.</title>
        <authorList>
            <consortium name="US DOE Joint Genome Institute (JGI-PGF)"/>
            <person name="Walter F."/>
            <person name="Albersmeier A."/>
            <person name="Kalinowski J."/>
            <person name="Ruckert C."/>
        </authorList>
    </citation>
    <scope>NUCLEOTIDE SEQUENCE</scope>
    <source>
        <strain evidence="4">CGMCC 4.7430</strain>
    </source>
</reference>
<dbReference type="AlphaFoldDB" id="A0A918AAR8"/>
<feature type="domain" description="Cell envelope-related transcriptional attenuator" evidence="3">
    <location>
        <begin position="76"/>
        <end position="225"/>
    </location>
</feature>
<comment type="similarity">
    <text evidence="1">Belongs to the LytR/CpsA/Psr (LCP) family.</text>
</comment>
<keyword evidence="2" id="KW-1133">Transmembrane helix</keyword>
<dbReference type="EMBL" id="BMNK01000012">
    <property type="protein sequence ID" value="GGP12441.1"/>
    <property type="molecule type" value="Genomic_DNA"/>
</dbReference>
<keyword evidence="2" id="KW-0812">Transmembrane</keyword>
<dbReference type="PANTHER" id="PTHR33392">
    <property type="entry name" value="POLYISOPRENYL-TEICHOIC ACID--PEPTIDOGLYCAN TEICHOIC ACID TRANSFERASE TAGU"/>
    <property type="match status" value="1"/>
</dbReference>
<comment type="caution">
    <text evidence="4">The sequence shown here is derived from an EMBL/GenBank/DDBJ whole genome shotgun (WGS) entry which is preliminary data.</text>
</comment>
<sequence length="300" mass="32912">MLRARPRRRGFGWTMTALVAVVTAAVVAVPTLLISSWETVPPPVGQRPADVRGALNVLLVGTDSQAGSPRFAQGARTDTMIMLHLPADRKKVTAINIPRDSWVRIPRCGSEPARTGMINSAFDRGGLSCAVKTVETLTDVRIDHMIEVDFAGFKQVVDALGGVEVTLAQPVDDPKSKLRLPAGKSLLNGEQALGYMRLRYYGDGSDIQRIKRQQKLIQAMAKKAKRTLGDPAELRAFMAVAAKSVKTDEALDMESMIELVSSLEGASVTFRTVPWQPRPDNPRTIQWKQPEADRLFATLR</sequence>
<dbReference type="Pfam" id="PF03816">
    <property type="entry name" value="LytR_cpsA_psr"/>
    <property type="match status" value="1"/>
</dbReference>
<dbReference type="NCBIfam" id="TIGR00350">
    <property type="entry name" value="lytR_cpsA_psr"/>
    <property type="match status" value="1"/>
</dbReference>
<proteinExistence type="inferred from homology"/>
<feature type="transmembrane region" description="Helical" evidence="2">
    <location>
        <begin position="12"/>
        <end position="37"/>
    </location>
</feature>
<dbReference type="PANTHER" id="PTHR33392:SF6">
    <property type="entry name" value="POLYISOPRENYL-TEICHOIC ACID--PEPTIDOGLYCAN TEICHOIC ACID TRANSFERASE TAGU"/>
    <property type="match status" value="1"/>
</dbReference>
<gene>
    <name evidence="4" type="ORF">GCM10012278_60250</name>
</gene>
<keyword evidence="5" id="KW-1185">Reference proteome</keyword>
<name>A0A918AAR8_9ACTN</name>
<keyword evidence="2" id="KW-0472">Membrane</keyword>
<evidence type="ECO:0000313" key="5">
    <source>
        <dbReference type="Proteomes" id="UP000660745"/>
    </source>
</evidence>
<evidence type="ECO:0000259" key="3">
    <source>
        <dbReference type="Pfam" id="PF03816"/>
    </source>
</evidence>
<evidence type="ECO:0000313" key="4">
    <source>
        <dbReference type="EMBL" id="GGP12441.1"/>
    </source>
</evidence>
<organism evidence="4 5">
    <name type="scientific">Nonomuraea glycinis</name>
    <dbReference type="NCBI Taxonomy" id="2047744"/>
    <lineage>
        <taxon>Bacteria</taxon>
        <taxon>Bacillati</taxon>
        <taxon>Actinomycetota</taxon>
        <taxon>Actinomycetes</taxon>
        <taxon>Streptosporangiales</taxon>
        <taxon>Streptosporangiaceae</taxon>
        <taxon>Nonomuraea</taxon>
    </lineage>
</organism>
<dbReference type="InterPro" id="IPR050922">
    <property type="entry name" value="LytR/CpsA/Psr_CW_biosynth"/>
</dbReference>
<dbReference type="Proteomes" id="UP000660745">
    <property type="component" value="Unassembled WGS sequence"/>
</dbReference>
<dbReference type="InterPro" id="IPR004474">
    <property type="entry name" value="LytR_CpsA_psr"/>
</dbReference>
<accession>A0A918AAR8</accession>
<evidence type="ECO:0000256" key="1">
    <source>
        <dbReference type="ARBA" id="ARBA00006068"/>
    </source>
</evidence>
<protein>
    <recommendedName>
        <fullName evidence="3">Cell envelope-related transcriptional attenuator domain-containing protein</fullName>
    </recommendedName>
</protein>
<reference evidence="4" key="2">
    <citation type="submission" date="2020-09" db="EMBL/GenBank/DDBJ databases">
        <authorList>
            <person name="Sun Q."/>
            <person name="Zhou Y."/>
        </authorList>
    </citation>
    <scope>NUCLEOTIDE SEQUENCE</scope>
    <source>
        <strain evidence="4">CGMCC 4.7430</strain>
    </source>
</reference>
<dbReference type="Gene3D" id="3.40.630.190">
    <property type="entry name" value="LCP protein"/>
    <property type="match status" value="1"/>
</dbReference>